<organism evidence="3 4">
    <name type="scientific">Luteibacter yeojuensis</name>
    <dbReference type="NCBI Taxonomy" id="345309"/>
    <lineage>
        <taxon>Bacteria</taxon>
        <taxon>Pseudomonadati</taxon>
        <taxon>Pseudomonadota</taxon>
        <taxon>Gammaproteobacteria</taxon>
        <taxon>Lysobacterales</taxon>
        <taxon>Rhodanobacteraceae</taxon>
        <taxon>Luteibacter</taxon>
    </lineage>
</organism>
<gene>
    <name evidence="3" type="ORF">VI08_14575</name>
</gene>
<dbReference type="PATRIC" id="fig|345309.4.peg.2521"/>
<feature type="chain" id="PRO_5002462948" description="DUF2845 domain-containing protein" evidence="2">
    <location>
        <begin position="20"/>
        <end position="90"/>
    </location>
</feature>
<comment type="caution">
    <text evidence="3">The sequence shown here is derived from an EMBL/GenBank/DDBJ whole genome shotgun (WGS) entry which is preliminary data.</text>
</comment>
<feature type="region of interest" description="Disordered" evidence="1">
    <location>
        <begin position="36"/>
        <end position="56"/>
    </location>
</feature>
<feature type="signal peptide" evidence="2">
    <location>
        <begin position="1"/>
        <end position="19"/>
    </location>
</feature>
<dbReference type="Proteomes" id="UP000033651">
    <property type="component" value="Unassembled WGS sequence"/>
</dbReference>
<evidence type="ECO:0008006" key="5">
    <source>
        <dbReference type="Google" id="ProtNLM"/>
    </source>
</evidence>
<dbReference type="RefSeq" id="WP_045830329.1">
    <property type="nucleotide sequence ID" value="NZ_JZRB01000030.1"/>
</dbReference>
<name>A0A0F3KLG3_9GAMM</name>
<keyword evidence="4" id="KW-1185">Reference proteome</keyword>
<evidence type="ECO:0000256" key="2">
    <source>
        <dbReference type="SAM" id="SignalP"/>
    </source>
</evidence>
<accession>A0A0F3KLG3</accession>
<reference evidence="3 4" key="1">
    <citation type="submission" date="2015-03" db="EMBL/GenBank/DDBJ databases">
        <title>Draft genome sequence of Luteibacter yeojuensis strain SU11.</title>
        <authorList>
            <person name="Sulaiman J."/>
            <person name="Priya K."/>
            <person name="Chan K.-G."/>
        </authorList>
    </citation>
    <scope>NUCLEOTIDE SEQUENCE [LARGE SCALE GENOMIC DNA]</scope>
    <source>
        <strain evidence="3 4">SU11</strain>
    </source>
</reference>
<protein>
    <recommendedName>
        <fullName evidence="5">DUF2845 domain-containing protein</fullName>
    </recommendedName>
</protein>
<evidence type="ECO:0000313" key="3">
    <source>
        <dbReference type="EMBL" id="KJV30964.1"/>
    </source>
</evidence>
<dbReference type="OrthoDB" id="6027240at2"/>
<proteinExistence type="predicted"/>
<evidence type="ECO:0000313" key="4">
    <source>
        <dbReference type="Proteomes" id="UP000033651"/>
    </source>
</evidence>
<dbReference type="AlphaFoldDB" id="A0A0F3KLG3"/>
<feature type="compositionally biased region" description="Basic and acidic residues" evidence="1">
    <location>
        <begin position="36"/>
        <end position="51"/>
    </location>
</feature>
<evidence type="ECO:0000256" key="1">
    <source>
        <dbReference type="SAM" id="MobiDB-lite"/>
    </source>
</evidence>
<sequence length="90" mass="9793">MKRIIVGLLLAALAVPAFASDTWRVNSQVVSTGDSEGRLRQVAGKPDRETPMETSRGGLQGYRLEYFKDGKSVQVEVVNGRVTAITQLDS</sequence>
<dbReference type="EMBL" id="JZRB01000030">
    <property type="protein sequence ID" value="KJV30964.1"/>
    <property type="molecule type" value="Genomic_DNA"/>
</dbReference>
<keyword evidence="2" id="KW-0732">Signal</keyword>